<dbReference type="RefSeq" id="WP_211137168.1">
    <property type="nucleotide sequence ID" value="NZ_CP019327.1"/>
</dbReference>
<feature type="transmembrane region" description="Helical" evidence="2">
    <location>
        <begin position="158"/>
        <end position="182"/>
    </location>
</feature>
<evidence type="ECO:0000313" key="3">
    <source>
        <dbReference type="EMBL" id="SIR97561.1"/>
    </source>
</evidence>
<protein>
    <submittedName>
        <fullName evidence="3">Uncharacterized protein</fullName>
    </submittedName>
</protein>
<keyword evidence="2" id="KW-0812">Transmembrane</keyword>
<dbReference type="GeneID" id="30957111"/>
<dbReference type="OrthoDB" id="206217at2157"/>
<feature type="transmembrane region" description="Helical" evidence="2">
    <location>
        <begin position="122"/>
        <end position="146"/>
    </location>
</feature>
<feature type="transmembrane region" description="Helical" evidence="2">
    <location>
        <begin position="194"/>
        <end position="214"/>
    </location>
</feature>
<dbReference type="EMBL" id="FTNP01000005">
    <property type="protein sequence ID" value="SIR97561.1"/>
    <property type="molecule type" value="Genomic_DNA"/>
</dbReference>
<feature type="compositionally biased region" description="Basic and acidic residues" evidence="1">
    <location>
        <begin position="225"/>
        <end position="276"/>
    </location>
</feature>
<keyword evidence="4" id="KW-1185">Reference proteome</keyword>
<evidence type="ECO:0000256" key="2">
    <source>
        <dbReference type="SAM" id="Phobius"/>
    </source>
</evidence>
<feature type="compositionally biased region" description="Basic and acidic residues" evidence="1">
    <location>
        <begin position="287"/>
        <end position="296"/>
    </location>
</feature>
<dbReference type="AlphaFoldDB" id="A0A1N7FB27"/>
<reference evidence="3 4" key="1">
    <citation type="submission" date="2017-01" db="EMBL/GenBank/DDBJ databases">
        <authorList>
            <person name="Mah S.A."/>
            <person name="Swanson W.J."/>
            <person name="Moy G.W."/>
            <person name="Vacquier V.D."/>
        </authorList>
    </citation>
    <scope>NUCLEOTIDE SEQUENCE [LARGE SCALE GENOMIC DNA]</scope>
    <source>
        <strain evidence="3 4">CGMCC 1.8909</strain>
    </source>
</reference>
<name>A0A1N7FB27_9EURY</name>
<gene>
    <name evidence="3" type="ORF">SAMN05421809_3159</name>
</gene>
<feature type="compositionally biased region" description="Basic and acidic residues" evidence="1">
    <location>
        <begin position="1"/>
        <end position="36"/>
    </location>
</feature>
<proteinExistence type="predicted"/>
<accession>A0A1N7FB27</accession>
<organism evidence="3 4">
    <name type="scientific">Natronorubrum daqingense</name>
    <dbReference type="NCBI Taxonomy" id="588898"/>
    <lineage>
        <taxon>Archaea</taxon>
        <taxon>Methanobacteriati</taxon>
        <taxon>Methanobacteriota</taxon>
        <taxon>Stenosarchaea group</taxon>
        <taxon>Halobacteria</taxon>
        <taxon>Halobacteriales</taxon>
        <taxon>Natrialbaceae</taxon>
        <taxon>Natronorubrum</taxon>
    </lineage>
</organism>
<feature type="transmembrane region" description="Helical" evidence="2">
    <location>
        <begin position="80"/>
        <end position="102"/>
    </location>
</feature>
<feature type="compositionally biased region" description="Basic and acidic residues" evidence="1">
    <location>
        <begin position="45"/>
        <end position="59"/>
    </location>
</feature>
<keyword evidence="2" id="KW-0472">Membrane</keyword>
<feature type="region of interest" description="Disordered" evidence="1">
    <location>
        <begin position="225"/>
        <end position="296"/>
    </location>
</feature>
<feature type="compositionally biased region" description="Polar residues" evidence="1">
    <location>
        <begin position="277"/>
        <end position="286"/>
    </location>
</feature>
<feature type="region of interest" description="Disordered" evidence="1">
    <location>
        <begin position="1"/>
        <end position="64"/>
    </location>
</feature>
<keyword evidence="2" id="KW-1133">Transmembrane helix</keyword>
<sequence>MDNREHEDATTDRTTDREETDGRESGSSGRDDDPAGKLRGGSPAGDRRDASPPGERRDNPSGASVVDLARQPVVTAWTTYLTLLLALIAVGFGLFGIFSDAIGNGVVDTADGLTGLESTVEAAVSIPLTGTPYLAIVLAVFVGAFLGWRLERDRSTTYVTAGIGTGVATFVFWTLTALFGTIPLEVSIDISSLFVNAILAGITAGLVAVGGVWATRTRAPNALEVQERPRRTRRTRDARTSRDGRANSDTRESSVTRAGSDGREAREHDETRETRVSNDTQPGHDTQTGRDTRDED</sequence>
<dbReference type="Proteomes" id="UP000185687">
    <property type="component" value="Unassembled WGS sequence"/>
</dbReference>
<evidence type="ECO:0000313" key="4">
    <source>
        <dbReference type="Proteomes" id="UP000185687"/>
    </source>
</evidence>
<evidence type="ECO:0000256" key="1">
    <source>
        <dbReference type="SAM" id="MobiDB-lite"/>
    </source>
</evidence>